<proteinExistence type="inferred from homology"/>
<keyword evidence="3" id="KW-0723">Serine/threonine-protein kinase</keyword>
<evidence type="ECO:0000313" key="13">
    <source>
        <dbReference type="EMBL" id="CAH8350040.1"/>
    </source>
</evidence>
<keyword evidence="8 11" id="KW-0067">ATP-binding</keyword>
<dbReference type="InterPro" id="IPR017441">
    <property type="entry name" value="Protein_kinase_ATP_BS"/>
</dbReference>
<dbReference type="EC" id="2.7.11.24" evidence="2"/>
<comment type="catalytic activity">
    <reaction evidence="10">
        <text>L-seryl-[protein] + ATP = O-phospho-L-seryl-[protein] + ADP + H(+)</text>
        <dbReference type="Rhea" id="RHEA:17989"/>
        <dbReference type="Rhea" id="RHEA-COMP:9863"/>
        <dbReference type="Rhea" id="RHEA-COMP:11604"/>
        <dbReference type="ChEBI" id="CHEBI:15378"/>
        <dbReference type="ChEBI" id="CHEBI:29999"/>
        <dbReference type="ChEBI" id="CHEBI:30616"/>
        <dbReference type="ChEBI" id="CHEBI:83421"/>
        <dbReference type="ChEBI" id="CHEBI:456216"/>
        <dbReference type="EC" id="2.7.11.24"/>
    </reaction>
</comment>
<organism evidence="13 14">
    <name type="scientific">Eruca vesicaria subsp. sativa</name>
    <name type="common">Garden rocket</name>
    <name type="synonym">Eruca sativa</name>
    <dbReference type="NCBI Taxonomy" id="29727"/>
    <lineage>
        <taxon>Eukaryota</taxon>
        <taxon>Viridiplantae</taxon>
        <taxon>Streptophyta</taxon>
        <taxon>Embryophyta</taxon>
        <taxon>Tracheophyta</taxon>
        <taxon>Spermatophyta</taxon>
        <taxon>Magnoliopsida</taxon>
        <taxon>eudicotyledons</taxon>
        <taxon>Gunneridae</taxon>
        <taxon>Pentapetalae</taxon>
        <taxon>rosids</taxon>
        <taxon>malvids</taxon>
        <taxon>Brassicales</taxon>
        <taxon>Brassicaceae</taxon>
        <taxon>Brassiceae</taxon>
        <taxon>Eruca</taxon>
    </lineage>
</organism>
<evidence type="ECO:0000256" key="5">
    <source>
        <dbReference type="ARBA" id="ARBA00022679"/>
    </source>
</evidence>
<evidence type="ECO:0000256" key="1">
    <source>
        <dbReference type="ARBA" id="ARBA00008832"/>
    </source>
</evidence>
<feature type="binding site" evidence="11">
    <location>
        <position position="92"/>
    </location>
    <ligand>
        <name>ATP</name>
        <dbReference type="ChEBI" id="CHEBI:30616"/>
    </ligand>
</feature>
<evidence type="ECO:0000256" key="4">
    <source>
        <dbReference type="ARBA" id="ARBA00022553"/>
    </source>
</evidence>
<dbReference type="SUPFAM" id="SSF56112">
    <property type="entry name" value="Protein kinase-like (PK-like)"/>
    <property type="match status" value="1"/>
</dbReference>
<evidence type="ECO:0000256" key="6">
    <source>
        <dbReference type="ARBA" id="ARBA00022741"/>
    </source>
</evidence>
<comment type="catalytic activity">
    <reaction evidence="9">
        <text>L-threonyl-[protein] + ATP = O-phospho-L-threonyl-[protein] + ADP + H(+)</text>
        <dbReference type="Rhea" id="RHEA:46608"/>
        <dbReference type="Rhea" id="RHEA-COMP:11060"/>
        <dbReference type="Rhea" id="RHEA-COMP:11605"/>
        <dbReference type="ChEBI" id="CHEBI:15378"/>
        <dbReference type="ChEBI" id="CHEBI:30013"/>
        <dbReference type="ChEBI" id="CHEBI:30616"/>
        <dbReference type="ChEBI" id="CHEBI:61977"/>
        <dbReference type="ChEBI" id="CHEBI:456216"/>
        <dbReference type="EC" id="2.7.11.24"/>
    </reaction>
</comment>
<evidence type="ECO:0000256" key="2">
    <source>
        <dbReference type="ARBA" id="ARBA00012411"/>
    </source>
</evidence>
<keyword evidence="4" id="KW-0597">Phosphoprotein</keyword>
<dbReference type="EMBL" id="CAKOAT010164711">
    <property type="protein sequence ID" value="CAH8350040.1"/>
    <property type="molecule type" value="Genomic_DNA"/>
</dbReference>
<dbReference type="FunFam" id="3.30.200.20:FF:000046">
    <property type="entry name" value="Mitogen-activated protein kinase"/>
    <property type="match status" value="1"/>
</dbReference>
<keyword evidence="6 11" id="KW-0547">Nucleotide-binding</keyword>
<name>A0ABC8K0F0_ERUVS</name>
<feature type="domain" description="Protein kinase" evidence="12">
    <location>
        <begin position="62"/>
        <end position="137"/>
    </location>
</feature>
<protein>
    <recommendedName>
        <fullName evidence="2">mitogen-activated protein kinase</fullName>
        <ecNumber evidence="2">2.7.11.24</ecNumber>
    </recommendedName>
</protein>
<comment type="caution">
    <text evidence="13">The sequence shown here is derived from an EMBL/GenBank/DDBJ whole genome shotgun (WGS) entry which is preliminary data.</text>
</comment>
<accession>A0ABC8K0F0</accession>
<dbReference type="GO" id="GO:0005524">
    <property type="term" value="F:ATP binding"/>
    <property type="evidence" value="ECO:0007669"/>
    <property type="project" value="UniProtKB-UniRule"/>
</dbReference>
<reference evidence="13 14" key="1">
    <citation type="submission" date="2022-03" db="EMBL/GenBank/DDBJ databases">
        <authorList>
            <person name="Macdonald S."/>
            <person name="Ahmed S."/>
            <person name="Newling K."/>
        </authorList>
    </citation>
    <scope>NUCLEOTIDE SEQUENCE [LARGE SCALE GENOMIC DNA]</scope>
</reference>
<evidence type="ECO:0000256" key="8">
    <source>
        <dbReference type="ARBA" id="ARBA00022840"/>
    </source>
</evidence>
<evidence type="ECO:0000256" key="11">
    <source>
        <dbReference type="PROSITE-ProRule" id="PRU10141"/>
    </source>
</evidence>
<dbReference type="PROSITE" id="PS50011">
    <property type="entry name" value="PROTEIN_KINASE_DOM"/>
    <property type="match status" value="1"/>
</dbReference>
<dbReference type="Pfam" id="PF00069">
    <property type="entry name" value="Pkinase"/>
    <property type="match status" value="1"/>
</dbReference>
<dbReference type="Proteomes" id="UP001642260">
    <property type="component" value="Unassembled WGS sequence"/>
</dbReference>
<evidence type="ECO:0000313" key="14">
    <source>
        <dbReference type="Proteomes" id="UP001642260"/>
    </source>
</evidence>
<keyword evidence="7" id="KW-0418">Kinase</keyword>
<dbReference type="AlphaFoldDB" id="A0ABC8K0F0"/>
<dbReference type="InterPro" id="IPR050117">
    <property type="entry name" value="MAPK"/>
</dbReference>
<dbReference type="Gene3D" id="3.30.200.20">
    <property type="entry name" value="Phosphorylase Kinase, domain 1"/>
    <property type="match status" value="1"/>
</dbReference>
<dbReference type="GO" id="GO:0004707">
    <property type="term" value="F:MAP kinase activity"/>
    <property type="evidence" value="ECO:0007669"/>
    <property type="project" value="UniProtKB-EC"/>
</dbReference>
<gene>
    <name evidence="13" type="ORF">ERUC_LOCUS17885</name>
</gene>
<keyword evidence="14" id="KW-1185">Reference proteome</keyword>
<comment type="similarity">
    <text evidence="1">Belongs to the protein kinase superfamily. CMGC Ser/Thr protein kinase family. MAP kinase subfamily.</text>
</comment>
<evidence type="ECO:0000256" key="9">
    <source>
        <dbReference type="ARBA" id="ARBA00047592"/>
    </source>
</evidence>
<evidence type="ECO:0000256" key="7">
    <source>
        <dbReference type="ARBA" id="ARBA00022777"/>
    </source>
</evidence>
<dbReference type="PROSITE" id="PS00107">
    <property type="entry name" value="PROTEIN_KINASE_ATP"/>
    <property type="match status" value="1"/>
</dbReference>
<dbReference type="InterPro" id="IPR011009">
    <property type="entry name" value="Kinase-like_dom_sf"/>
</dbReference>
<sequence>MEPTIDAHETVKTKGGVTTNAQPYPSPEVLAVENIIMHPCHDGKYIQYNICENIFELTAKYMPSIMPIGGGAYGLVCPVMDSETNEKVAIKKIGHAFENKIETKRTLREIKLLRHFEHENIFLEDQRRRRHDEACVI</sequence>
<dbReference type="PANTHER" id="PTHR24055">
    <property type="entry name" value="MITOGEN-ACTIVATED PROTEIN KINASE"/>
    <property type="match status" value="1"/>
</dbReference>
<dbReference type="InterPro" id="IPR000719">
    <property type="entry name" value="Prot_kinase_dom"/>
</dbReference>
<evidence type="ECO:0000256" key="10">
    <source>
        <dbReference type="ARBA" id="ARBA00048312"/>
    </source>
</evidence>
<keyword evidence="5" id="KW-0808">Transferase</keyword>
<evidence type="ECO:0000256" key="3">
    <source>
        <dbReference type="ARBA" id="ARBA00022527"/>
    </source>
</evidence>
<evidence type="ECO:0000259" key="12">
    <source>
        <dbReference type="PROSITE" id="PS50011"/>
    </source>
</evidence>